<feature type="transmembrane region" description="Helical" evidence="13">
    <location>
        <begin position="116"/>
        <end position="139"/>
    </location>
</feature>
<evidence type="ECO:0000256" key="4">
    <source>
        <dbReference type="ARBA" id="ARBA00022448"/>
    </source>
</evidence>
<evidence type="ECO:0000256" key="11">
    <source>
        <dbReference type="ARBA" id="ARBA00023004"/>
    </source>
</evidence>
<evidence type="ECO:0000256" key="8">
    <source>
        <dbReference type="ARBA" id="ARBA00022723"/>
    </source>
</evidence>
<evidence type="ECO:0000256" key="13">
    <source>
        <dbReference type="SAM" id="Phobius"/>
    </source>
</evidence>
<organism evidence="15 16">
    <name type="scientific">Comamonas piscis</name>
    <dbReference type="NCBI Taxonomy" id="1562974"/>
    <lineage>
        <taxon>Bacteria</taxon>
        <taxon>Pseudomonadati</taxon>
        <taxon>Pseudomonadota</taxon>
        <taxon>Betaproteobacteria</taxon>
        <taxon>Burkholderiales</taxon>
        <taxon>Comamonadaceae</taxon>
        <taxon>Comamonas</taxon>
    </lineage>
</organism>
<keyword evidence="10 13" id="KW-1133">Transmembrane helix</keyword>
<evidence type="ECO:0000256" key="6">
    <source>
        <dbReference type="ARBA" id="ARBA00022617"/>
    </source>
</evidence>
<protein>
    <submittedName>
        <fullName evidence="15">Formate dehydrogenase subunit gamma</fullName>
    </submittedName>
</protein>
<dbReference type="Gene3D" id="1.20.950.20">
    <property type="entry name" value="Transmembrane di-heme cytochromes, Chain C"/>
    <property type="match status" value="1"/>
</dbReference>
<keyword evidence="11" id="KW-0408">Iron</keyword>
<evidence type="ECO:0000256" key="5">
    <source>
        <dbReference type="ARBA" id="ARBA00022475"/>
    </source>
</evidence>
<dbReference type="SUPFAM" id="SSF81342">
    <property type="entry name" value="Transmembrane di-heme cytochromes"/>
    <property type="match status" value="1"/>
</dbReference>
<dbReference type="InterPro" id="IPR016174">
    <property type="entry name" value="Di-haem_cyt_TM"/>
</dbReference>
<dbReference type="Proteomes" id="UP000515240">
    <property type="component" value="Chromosome"/>
</dbReference>
<keyword evidence="16" id="KW-1185">Reference proteome</keyword>
<evidence type="ECO:0000256" key="10">
    <source>
        <dbReference type="ARBA" id="ARBA00022989"/>
    </source>
</evidence>
<dbReference type="PANTHER" id="PTHR30074:SF5">
    <property type="entry name" value="FORMATE DEHYDROGENASE, NITRATE-INDUCIBLE, CYTOCHROME B556(FDN) SUBUNIT"/>
    <property type="match status" value="1"/>
</dbReference>
<dbReference type="EMBL" id="CP058554">
    <property type="protein sequence ID" value="QMV72550.1"/>
    <property type="molecule type" value="Genomic_DNA"/>
</dbReference>
<proteinExistence type="inferred from homology"/>
<comment type="cofactor">
    <cofactor evidence="1">
        <name>heme</name>
        <dbReference type="ChEBI" id="CHEBI:30413"/>
    </cofactor>
</comment>
<keyword evidence="12 13" id="KW-0472">Membrane</keyword>
<dbReference type="PANTHER" id="PTHR30074">
    <property type="entry name" value="FORMATE DEHYDROGENASE, NITRATE-INDUCIBLE, CYTOCHROME B556 FDN SUBUNIT"/>
    <property type="match status" value="1"/>
</dbReference>
<dbReference type="NCBIfam" id="TIGR01583">
    <property type="entry name" value="formate-DH-gamm"/>
    <property type="match status" value="1"/>
</dbReference>
<dbReference type="GO" id="GO:0009326">
    <property type="term" value="C:formate dehydrogenase complex"/>
    <property type="evidence" value="ECO:0007669"/>
    <property type="project" value="InterPro"/>
</dbReference>
<evidence type="ECO:0000256" key="12">
    <source>
        <dbReference type="ARBA" id="ARBA00023136"/>
    </source>
</evidence>
<dbReference type="GO" id="GO:0036397">
    <property type="term" value="F:formate dehydrogenase (quinone) activity"/>
    <property type="evidence" value="ECO:0007669"/>
    <property type="project" value="TreeGrafter"/>
</dbReference>
<evidence type="ECO:0000256" key="9">
    <source>
        <dbReference type="ARBA" id="ARBA00022982"/>
    </source>
</evidence>
<comment type="subcellular location">
    <subcellularLocation>
        <location evidence="2">Cell membrane</location>
        <topology evidence="2">Multi-pass membrane protein</topology>
    </subcellularLocation>
</comment>
<evidence type="ECO:0000313" key="16">
    <source>
        <dbReference type="Proteomes" id="UP000515240"/>
    </source>
</evidence>
<keyword evidence="8" id="KW-0479">Metal-binding</keyword>
<name>A0A7G5EEX5_9BURK</name>
<dbReference type="InterPro" id="IPR051817">
    <property type="entry name" value="FDH_cytochrome_b556_subunit"/>
</dbReference>
<dbReference type="GO" id="GO:0009061">
    <property type="term" value="P:anaerobic respiration"/>
    <property type="evidence" value="ECO:0007669"/>
    <property type="project" value="TreeGrafter"/>
</dbReference>
<evidence type="ECO:0000256" key="3">
    <source>
        <dbReference type="ARBA" id="ARBA00010747"/>
    </source>
</evidence>
<dbReference type="AlphaFoldDB" id="A0A7G5EEX5"/>
<gene>
    <name evidence="15" type="ORF">HS961_06690</name>
</gene>
<feature type="transmembrane region" description="Helical" evidence="13">
    <location>
        <begin position="151"/>
        <end position="174"/>
    </location>
</feature>
<evidence type="ECO:0000256" key="2">
    <source>
        <dbReference type="ARBA" id="ARBA00004651"/>
    </source>
</evidence>
<dbReference type="Pfam" id="PF01292">
    <property type="entry name" value="Ni_hydr_CYTB"/>
    <property type="match status" value="1"/>
</dbReference>
<dbReference type="InterPro" id="IPR011577">
    <property type="entry name" value="Cyt_b561_bac/Ni-Hgenase"/>
</dbReference>
<keyword evidence="5" id="KW-1003">Cell membrane</keyword>
<dbReference type="FunFam" id="1.20.950.20:FF:000002">
    <property type="entry name" value="Formate dehydrogenase cytochrome b556 subunit"/>
    <property type="match status" value="1"/>
</dbReference>
<comment type="similarity">
    <text evidence="3">Belongs to the formate dehydrogenase gamma subunit family.</text>
</comment>
<dbReference type="GO" id="GO:0009055">
    <property type="term" value="F:electron transfer activity"/>
    <property type="evidence" value="ECO:0007669"/>
    <property type="project" value="InterPro"/>
</dbReference>
<dbReference type="GO" id="GO:0046872">
    <property type="term" value="F:metal ion binding"/>
    <property type="evidence" value="ECO:0007669"/>
    <property type="project" value="UniProtKB-KW"/>
</dbReference>
<dbReference type="GO" id="GO:0022904">
    <property type="term" value="P:respiratory electron transport chain"/>
    <property type="evidence" value="ECO:0007669"/>
    <property type="project" value="InterPro"/>
</dbReference>
<evidence type="ECO:0000256" key="1">
    <source>
        <dbReference type="ARBA" id="ARBA00001971"/>
    </source>
</evidence>
<accession>A0A7G5EEX5</accession>
<keyword evidence="6" id="KW-0349">Heme</keyword>
<feature type="domain" description="Cytochrome b561 bacterial/Ni-hydrogenase" evidence="14">
    <location>
        <begin position="10"/>
        <end position="185"/>
    </location>
</feature>
<keyword evidence="7 13" id="KW-0812">Transmembrane</keyword>
<dbReference type="KEGG" id="cpis:HS961_06690"/>
<dbReference type="GO" id="GO:0008863">
    <property type="term" value="F:formate dehydrogenase (NAD+) activity"/>
    <property type="evidence" value="ECO:0007669"/>
    <property type="project" value="InterPro"/>
</dbReference>
<dbReference type="RefSeq" id="WP_182326968.1">
    <property type="nucleotide sequence ID" value="NZ_CP058554.1"/>
</dbReference>
<feature type="transmembrane region" description="Helical" evidence="13">
    <location>
        <begin position="20"/>
        <end position="44"/>
    </location>
</feature>
<feature type="transmembrane region" description="Helical" evidence="13">
    <location>
        <begin position="56"/>
        <end position="74"/>
    </location>
</feature>
<dbReference type="GO" id="GO:0015944">
    <property type="term" value="P:formate oxidation"/>
    <property type="evidence" value="ECO:0007669"/>
    <property type="project" value="UniProtKB-ARBA"/>
</dbReference>
<reference evidence="15 16" key="1">
    <citation type="journal article" date="2020" name="G3 (Bethesda)">
        <title>CeMbio - The Caenorhabditis elegans Microbiome Resource.</title>
        <authorList>
            <person name="Dirksen P."/>
            <person name="Assie A."/>
            <person name="Zimmermann J."/>
            <person name="Zhang F."/>
            <person name="Tietje A.M."/>
            <person name="Marsh S.A."/>
            <person name="Felix M.A."/>
            <person name="Shapira M."/>
            <person name="Kaleta C."/>
            <person name="Schulenburg H."/>
            <person name="Samuel B."/>
        </authorList>
    </citation>
    <scope>NUCLEOTIDE SEQUENCE [LARGE SCALE GENOMIC DNA]</scope>
    <source>
        <strain evidence="15 16">BIGb0172</strain>
    </source>
</reference>
<keyword evidence="4" id="KW-0813">Transport</keyword>
<dbReference type="GO" id="GO:0005886">
    <property type="term" value="C:plasma membrane"/>
    <property type="evidence" value="ECO:0007669"/>
    <property type="project" value="UniProtKB-SubCell"/>
</dbReference>
<evidence type="ECO:0000313" key="15">
    <source>
        <dbReference type="EMBL" id="QMV72550.1"/>
    </source>
</evidence>
<evidence type="ECO:0000259" key="14">
    <source>
        <dbReference type="Pfam" id="PF01292"/>
    </source>
</evidence>
<dbReference type="InterPro" id="IPR006471">
    <property type="entry name" value="Formate_DH_gsu"/>
</dbReference>
<sequence>MKSKTRDIQRYTAGERVNHWVVAISFVLLALSGLAFFHPSFFFMTNLFGGGPWTRILHPYIGLVMSVGFVLMFFRFWQLNLIRKNDVEWLKNVPALVNGEHEKMPPVDKYNGGQKVLFWMLVLCMAGLLVTGVLMWRAWWNLPVNVVRAAALLHALSAFGLIGLIIAHIYAAIWTKGTIRAMTRGTVTRAWARFHHPLWYRRMTGDTTDLDKQTSRKHGA</sequence>
<keyword evidence="9" id="KW-0249">Electron transport</keyword>
<evidence type="ECO:0000256" key="7">
    <source>
        <dbReference type="ARBA" id="ARBA00022692"/>
    </source>
</evidence>